<evidence type="ECO:0008006" key="6">
    <source>
        <dbReference type="Google" id="ProtNLM"/>
    </source>
</evidence>
<protein>
    <recommendedName>
        <fullName evidence="6">Acyltransferase 3 domain-containing protein</fullName>
    </recommendedName>
</protein>
<keyword evidence="1" id="KW-0472">Membrane</keyword>
<evidence type="ECO:0000259" key="2">
    <source>
        <dbReference type="Pfam" id="PF01757"/>
    </source>
</evidence>
<evidence type="ECO:0000259" key="3">
    <source>
        <dbReference type="Pfam" id="PF17906"/>
    </source>
</evidence>
<dbReference type="InterPro" id="IPR041426">
    <property type="entry name" value="Mos1_HTH"/>
</dbReference>
<dbReference type="Pfam" id="PF17906">
    <property type="entry name" value="HTH_48"/>
    <property type="match status" value="1"/>
</dbReference>
<feature type="transmembrane region" description="Helical" evidence="1">
    <location>
        <begin position="77"/>
        <end position="99"/>
    </location>
</feature>
<proteinExistence type="predicted"/>
<organism evidence="4 5">
    <name type="scientific">Cordylochernes scorpioides</name>
    <dbReference type="NCBI Taxonomy" id="51811"/>
    <lineage>
        <taxon>Eukaryota</taxon>
        <taxon>Metazoa</taxon>
        <taxon>Ecdysozoa</taxon>
        <taxon>Arthropoda</taxon>
        <taxon>Chelicerata</taxon>
        <taxon>Arachnida</taxon>
        <taxon>Pseudoscorpiones</taxon>
        <taxon>Cheliferoidea</taxon>
        <taxon>Chernetidae</taxon>
        <taxon>Cordylochernes</taxon>
    </lineage>
</organism>
<feature type="domain" description="Mos1 transposase HTH" evidence="3">
    <location>
        <begin position="225"/>
        <end position="255"/>
    </location>
</feature>
<dbReference type="Gene3D" id="1.10.10.1450">
    <property type="match status" value="1"/>
</dbReference>
<feature type="domain" description="Acyltransferase 3" evidence="2">
    <location>
        <begin position="82"/>
        <end position="198"/>
    </location>
</feature>
<reference evidence="4 5" key="1">
    <citation type="submission" date="2022-01" db="EMBL/GenBank/DDBJ databases">
        <title>A chromosomal length assembly of Cordylochernes scorpioides.</title>
        <authorList>
            <person name="Zeh D."/>
            <person name="Zeh J."/>
        </authorList>
    </citation>
    <scope>NUCLEOTIDE SEQUENCE [LARGE SCALE GENOMIC DNA]</scope>
    <source>
        <strain evidence="4">IN4F17</strain>
        <tissue evidence="4">Whole Body</tissue>
    </source>
</reference>
<keyword evidence="1" id="KW-1133">Transmembrane helix</keyword>
<dbReference type="InterPro" id="IPR002656">
    <property type="entry name" value="Acyl_transf_3_dom"/>
</dbReference>
<dbReference type="PANTHER" id="PTHR11161">
    <property type="entry name" value="O-ACYLTRANSFERASE"/>
    <property type="match status" value="1"/>
</dbReference>
<gene>
    <name evidence="4" type="ORF">LAZ67_10000855</name>
</gene>
<keyword evidence="1" id="KW-0812">Transmembrane</keyword>
<evidence type="ECO:0000313" key="5">
    <source>
        <dbReference type="Proteomes" id="UP001235939"/>
    </source>
</evidence>
<dbReference type="EMBL" id="CP092872">
    <property type="protein sequence ID" value="UYV72811.1"/>
    <property type="molecule type" value="Genomic_DNA"/>
</dbReference>
<evidence type="ECO:0000313" key="4">
    <source>
        <dbReference type="EMBL" id="UYV72811.1"/>
    </source>
</evidence>
<dbReference type="PANTHER" id="PTHR11161:SF0">
    <property type="entry name" value="O-ACYLTRANSFERASE LIKE PROTEIN"/>
    <property type="match status" value="1"/>
</dbReference>
<dbReference type="InterPro" id="IPR052728">
    <property type="entry name" value="O2_lipid_transport_reg"/>
</dbReference>
<keyword evidence="5" id="KW-1185">Reference proteome</keyword>
<dbReference type="Proteomes" id="UP001235939">
    <property type="component" value="Chromosome 10"/>
</dbReference>
<feature type="transmembrane region" description="Helical" evidence="1">
    <location>
        <begin position="119"/>
        <end position="147"/>
    </location>
</feature>
<evidence type="ECO:0000256" key="1">
    <source>
        <dbReference type="SAM" id="Phobius"/>
    </source>
</evidence>
<name>A0ABY6KXG5_9ARAC</name>
<sequence length="256" mass="29019">MEYTSCFILTNARLFYVNLIYEELDLLCLVSGNFLKSFSFHTEFTNGLCCFAGNILRSFSLCTNFRKLMNTAQSDESLPIVHGIRVLSMVWIVLGHTYLNYDYQQIQNLVEIPTLGDDFLFQIICNGSFSVDTFFFLSGMLVAYGTIRLADRMGKAPPISIFLLRRIVRLLPGLLFAMGAVLLLPLLGSGPLWRETVEPMAQGCRSYGWLNLLFVNNLVHRDPPRICIKFCFKLKKSATETYELIKEAFGDAALSL</sequence>
<feature type="transmembrane region" description="Helical" evidence="1">
    <location>
        <begin position="167"/>
        <end position="187"/>
    </location>
</feature>
<accession>A0ABY6KXG5</accession>
<dbReference type="Pfam" id="PF01757">
    <property type="entry name" value="Acyl_transf_3"/>
    <property type="match status" value="1"/>
</dbReference>